<protein>
    <recommendedName>
        <fullName evidence="8">Phospholipid/glycerol acyltransferase domain-containing protein</fullName>
    </recommendedName>
</protein>
<reference evidence="9 10" key="1">
    <citation type="journal article" date="2020" name="Nat. Food">
        <title>A phased Vanilla planifolia genome enables genetic improvement of flavour and production.</title>
        <authorList>
            <person name="Hasing T."/>
            <person name="Tang H."/>
            <person name="Brym M."/>
            <person name="Khazi F."/>
            <person name="Huang T."/>
            <person name="Chambers A.H."/>
        </authorList>
    </citation>
    <scope>NUCLEOTIDE SEQUENCE [LARGE SCALE GENOMIC DNA]</scope>
    <source>
        <tissue evidence="9">Leaf</tissue>
    </source>
</reference>
<dbReference type="EMBL" id="JADCNM010000013">
    <property type="protein sequence ID" value="KAG0455732.1"/>
    <property type="molecule type" value="Genomic_DNA"/>
</dbReference>
<comment type="similarity">
    <text evidence="2">Belongs to the taffazin family.</text>
</comment>
<proteinExistence type="inferred from homology"/>
<dbReference type="InterPro" id="IPR002123">
    <property type="entry name" value="Plipid/glycerol_acylTrfase"/>
</dbReference>
<comment type="caution">
    <text evidence="9">The sequence shown here is derived from an EMBL/GenBank/DDBJ whole genome shotgun (WGS) entry which is preliminary data.</text>
</comment>
<dbReference type="InterPro" id="IPR001906">
    <property type="entry name" value="Terpene_synth_N"/>
</dbReference>
<evidence type="ECO:0000256" key="5">
    <source>
        <dbReference type="ARBA" id="ARBA00023136"/>
    </source>
</evidence>
<dbReference type="GO" id="GO:0016020">
    <property type="term" value="C:membrane"/>
    <property type="evidence" value="ECO:0007669"/>
    <property type="project" value="UniProtKB-SubCell"/>
</dbReference>
<keyword evidence="3" id="KW-0808">Transferase</keyword>
<dbReference type="PANTHER" id="PTHR12497:SF5">
    <property type="entry name" value="N-ACYLPHOSPHATIDYLETHANOLAMINE SYNTHASE"/>
    <property type="match status" value="1"/>
</dbReference>
<gene>
    <name evidence="9" type="ORF">HPP92_023520</name>
</gene>
<evidence type="ECO:0000256" key="3">
    <source>
        <dbReference type="ARBA" id="ARBA00022679"/>
    </source>
</evidence>
<dbReference type="AlphaFoldDB" id="A0A835PQG1"/>
<accession>A0A835PQG1</accession>
<dbReference type="Gene3D" id="1.50.10.130">
    <property type="entry name" value="Terpene synthase, N-terminal domain"/>
    <property type="match status" value="1"/>
</dbReference>
<dbReference type="SMART" id="SM00563">
    <property type="entry name" value="PlsC"/>
    <property type="match status" value="1"/>
</dbReference>
<dbReference type="InterPro" id="IPR008930">
    <property type="entry name" value="Terpenoid_cyclase/PrenylTrfase"/>
</dbReference>
<keyword evidence="5" id="KW-0472">Membrane</keyword>
<evidence type="ECO:0000313" key="10">
    <source>
        <dbReference type="Proteomes" id="UP000639772"/>
    </source>
</evidence>
<evidence type="ECO:0000313" key="9">
    <source>
        <dbReference type="EMBL" id="KAG0455732.1"/>
    </source>
</evidence>
<feature type="region of interest" description="Disordered" evidence="7">
    <location>
        <begin position="472"/>
        <end position="494"/>
    </location>
</feature>
<dbReference type="SUPFAM" id="SSF69593">
    <property type="entry name" value="Glycerol-3-phosphate (1)-acyltransferase"/>
    <property type="match status" value="1"/>
</dbReference>
<feature type="domain" description="Phospholipid/glycerol acyltransferase" evidence="8">
    <location>
        <begin position="88"/>
        <end position="212"/>
    </location>
</feature>
<dbReference type="InterPro" id="IPR000872">
    <property type="entry name" value="Tafazzin"/>
</dbReference>
<evidence type="ECO:0000256" key="1">
    <source>
        <dbReference type="ARBA" id="ARBA00004370"/>
    </source>
</evidence>
<evidence type="ECO:0000256" key="4">
    <source>
        <dbReference type="ARBA" id="ARBA00023098"/>
    </source>
</evidence>
<dbReference type="Proteomes" id="UP000639772">
    <property type="component" value="Chromosome 13"/>
</dbReference>
<dbReference type="GO" id="GO:0010333">
    <property type="term" value="F:terpene synthase activity"/>
    <property type="evidence" value="ECO:0007669"/>
    <property type="project" value="InterPro"/>
</dbReference>
<dbReference type="GO" id="GO:0006644">
    <property type="term" value="P:phospholipid metabolic process"/>
    <property type="evidence" value="ECO:0007669"/>
    <property type="project" value="InterPro"/>
</dbReference>
<dbReference type="Pfam" id="PF01397">
    <property type="entry name" value="Terpene_synth"/>
    <property type="match status" value="1"/>
</dbReference>
<organism evidence="9 10">
    <name type="scientific">Vanilla planifolia</name>
    <name type="common">Vanilla</name>
    <dbReference type="NCBI Taxonomy" id="51239"/>
    <lineage>
        <taxon>Eukaryota</taxon>
        <taxon>Viridiplantae</taxon>
        <taxon>Streptophyta</taxon>
        <taxon>Embryophyta</taxon>
        <taxon>Tracheophyta</taxon>
        <taxon>Spermatophyta</taxon>
        <taxon>Magnoliopsida</taxon>
        <taxon>Liliopsida</taxon>
        <taxon>Asparagales</taxon>
        <taxon>Orchidaceae</taxon>
        <taxon>Vanilloideae</taxon>
        <taxon>Vanilleae</taxon>
        <taxon>Vanilla</taxon>
    </lineage>
</organism>
<sequence length="494" mass="55294">MPQGGEIPATDAAGWKAAISATREKPAEASVMRWAGKADHLGGLPRAFVIMAVGAFAKVFTSLLNSTQVYNGETLLRLVQSRSPGRPLITVSNHMSTLDDPLMWGFRGFPTMNAQLARWVLAAEDICFRNAFYSYLFRLGKCIPITRGGGIYQQHMNEALEVLASGGWLHTFPEGKISQENGPIRRLKWGTASLIVRAPITPLVLPIIHCGFDKVMPEKYMFDRRPLFPLINKHIKVIVGEPLEFDVQSLRQKAKVMSLENSQDLGWPKTSLDGLSEGSQRWLYANISDQLREVMEKLRCFGSKVKRLKELIELRIRKLKYVLSQALRDTTGILQSLELIDTIQHLGVSYHFQIEINEALTTIHDVGIEHTNDLHTIALGFRLLREQRLPISADVFNSFLDKEGEFKASLIANVKKLSQAYLEEKQWGIQGYVPNLPDGEESVCGAALGWSLRWSGDSTVREALRDHCGKSKIKERSDPGAGHSALKTILRDQP</sequence>
<dbReference type="PRINTS" id="PR00979">
    <property type="entry name" value="TAFAZZIN"/>
</dbReference>
<keyword evidence="6" id="KW-0012">Acyltransferase</keyword>
<dbReference type="GO" id="GO:0008374">
    <property type="term" value="F:O-acyltransferase activity"/>
    <property type="evidence" value="ECO:0007669"/>
    <property type="project" value="TreeGrafter"/>
</dbReference>
<evidence type="ECO:0000259" key="8">
    <source>
        <dbReference type="SMART" id="SM00563"/>
    </source>
</evidence>
<dbReference type="PANTHER" id="PTHR12497">
    <property type="entry name" value="TAZ PROTEIN TAFAZZIN"/>
    <property type="match status" value="1"/>
</dbReference>
<dbReference type="OrthoDB" id="193467at2759"/>
<dbReference type="Pfam" id="PF01553">
    <property type="entry name" value="Acyltransferase"/>
    <property type="match status" value="1"/>
</dbReference>
<evidence type="ECO:0000256" key="2">
    <source>
        <dbReference type="ARBA" id="ARBA00010524"/>
    </source>
</evidence>
<dbReference type="CDD" id="cd07989">
    <property type="entry name" value="LPLAT_AGPAT-like"/>
    <property type="match status" value="1"/>
</dbReference>
<evidence type="ECO:0000256" key="7">
    <source>
        <dbReference type="SAM" id="MobiDB-lite"/>
    </source>
</evidence>
<name>A0A835PQG1_VANPL</name>
<keyword evidence="4" id="KW-0443">Lipid metabolism</keyword>
<dbReference type="SUPFAM" id="SSF48239">
    <property type="entry name" value="Terpenoid cyclases/Protein prenyltransferases"/>
    <property type="match status" value="1"/>
</dbReference>
<dbReference type="InterPro" id="IPR036965">
    <property type="entry name" value="Terpene_synth_N_sf"/>
</dbReference>
<comment type="subcellular location">
    <subcellularLocation>
        <location evidence="1">Membrane</location>
    </subcellularLocation>
</comment>
<evidence type="ECO:0000256" key="6">
    <source>
        <dbReference type="ARBA" id="ARBA00023315"/>
    </source>
</evidence>